<evidence type="ECO:0000313" key="9">
    <source>
        <dbReference type="RefSeq" id="XP_007444225.1"/>
    </source>
</evidence>
<dbReference type="InterPro" id="IPR050846">
    <property type="entry name" value="TLCD"/>
</dbReference>
<dbReference type="GO" id="GO:0055088">
    <property type="term" value="P:lipid homeostasis"/>
    <property type="evidence" value="ECO:0007669"/>
    <property type="project" value="TreeGrafter"/>
</dbReference>
<dbReference type="KEGG" id="pbi:103052727"/>
<evidence type="ECO:0000256" key="3">
    <source>
        <dbReference type="ARBA" id="ARBA00022989"/>
    </source>
</evidence>
<feature type="domain" description="TLC" evidence="7">
    <location>
        <begin position="1"/>
        <end position="113"/>
    </location>
</feature>
<evidence type="ECO:0000256" key="2">
    <source>
        <dbReference type="ARBA" id="ARBA00022692"/>
    </source>
</evidence>
<feature type="transmembrane region" description="Helical" evidence="6">
    <location>
        <begin position="40"/>
        <end position="63"/>
    </location>
</feature>
<sequence length="121" mass="14054">SRGVLPYFANFRLLSELSTPFVNLRWFLDAAGWPRTSRLVLANGLAMMVVFFVVRIAVIPSYYMQVYAWYGTPEYERLGLSVQLAWIGPSIALEVLNLVWMYRIIRGFYRAFCRPKTYKAA</sequence>
<comment type="subcellular location">
    <subcellularLocation>
        <location evidence="1">Membrane</location>
        <topology evidence="1">Multi-pass membrane protein</topology>
    </subcellularLocation>
</comment>
<evidence type="ECO:0000256" key="4">
    <source>
        <dbReference type="ARBA" id="ARBA00023136"/>
    </source>
</evidence>
<protein>
    <submittedName>
        <fullName evidence="9">Transmembrane protein 56-A-like</fullName>
    </submittedName>
</protein>
<evidence type="ECO:0000313" key="8">
    <source>
        <dbReference type="Proteomes" id="UP000695026"/>
    </source>
</evidence>
<organism evidence="8 9">
    <name type="scientific">Python bivittatus</name>
    <name type="common">Burmese python</name>
    <name type="synonym">Python molurus bivittatus</name>
    <dbReference type="NCBI Taxonomy" id="176946"/>
    <lineage>
        <taxon>Eukaryota</taxon>
        <taxon>Metazoa</taxon>
        <taxon>Chordata</taxon>
        <taxon>Craniata</taxon>
        <taxon>Vertebrata</taxon>
        <taxon>Euteleostomi</taxon>
        <taxon>Lepidosauria</taxon>
        <taxon>Squamata</taxon>
        <taxon>Bifurcata</taxon>
        <taxon>Unidentata</taxon>
        <taxon>Episquamata</taxon>
        <taxon>Toxicofera</taxon>
        <taxon>Serpentes</taxon>
        <taxon>Henophidia</taxon>
        <taxon>Pythonidae</taxon>
        <taxon>Python</taxon>
    </lineage>
</organism>
<dbReference type="AlphaFoldDB" id="A0A9F2WM23"/>
<feature type="transmembrane region" description="Helical" evidence="6">
    <location>
        <begin position="83"/>
        <end position="102"/>
    </location>
</feature>
<keyword evidence="4 5" id="KW-0472">Membrane</keyword>
<accession>A0A9F2WM23</accession>
<dbReference type="GeneID" id="103052727"/>
<evidence type="ECO:0000259" key="7">
    <source>
        <dbReference type="PROSITE" id="PS50922"/>
    </source>
</evidence>
<dbReference type="PROSITE" id="PS50922">
    <property type="entry name" value="TLC"/>
    <property type="match status" value="1"/>
</dbReference>
<evidence type="ECO:0000256" key="6">
    <source>
        <dbReference type="SAM" id="Phobius"/>
    </source>
</evidence>
<dbReference type="Proteomes" id="UP000695026">
    <property type="component" value="Unplaced"/>
</dbReference>
<evidence type="ECO:0000256" key="1">
    <source>
        <dbReference type="ARBA" id="ARBA00004141"/>
    </source>
</evidence>
<dbReference type="OrthoDB" id="10266980at2759"/>
<dbReference type="Pfam" id="PF03798">
    <property type="entry name" value="TRAM_LAG1_CLN8"/>
    <property type="match status" value="1"/>
</dbReference>
<dbReference type="RefSeq" id="XP_007444225.1">
    <property type="nucleotide sequence ID" value="XM_007444163.2"/>
</dbReference>
<dbReference type="GO" id="GO:0005783">
    <property type="term" value="C:endoplasmic reticulum"/>
    <property type="evidence" value="ECO:0007669"/>
    <property type="project" value="TreeGrafter"/>
</dbReference>
<name>A0A9F2WM23_PYTBI</name>
<evidence type="ECO:0000256" key="5">
    <source>
        <dbReference type="PROSITE-ProRule" id="PRU00205"/>
    </source>
</evidence>
<reference evidence="9" key="1">
    <citation type="submission" date="2025-08" db="UniProtKB">
        <authorList>
            <consortium name="RefSeq"/>
        </authorList>
    </citation>
    <scope>IDENTIFICATION</scope>
    <source>
        <tissue evidence="9">Liver</tissue>
    </source>
</reference>
<keyword evidence="8" id="KW-1185">Reference proteome</keyword>
<feature type="non-terminal residue" evidence="9">
    <location>
        <position position="1"/>
    </location>
</feature>
<dbReference type="PANTHER" id="PTHR13439">
    <property type="entry name" value="CT120 PROTEIN"/>
    <property type="match status" value="1"/>
</dbReference>
<keyword evidence="2 5" id="KW-0812">Transmembrane</keyword>
<gene>
    <name evidence="9" type="primary">LOC103052727</name>
</gene>
<keyword evidence="3 6" id="KW-1133">Transmembrane helix</keyword>
<proteinExistence type="predicted"/>
<dbReference type="GO" id="GO:0016020">
    <property type="term" value="C:membrane"/>
    <property type="evidence" value="ECO:0007669"/>
    <property type="project" value="UniProtKB-SubCell"/>
</dbReference>
<dbReference type="InterPro" id="IPR006634">
    <property type="entry name" value="TLC-dom"/>
</dbReference>
<dbReference type="PANTHER" id="PTHR13439:SF49">
    <property type="entry name" value="TLC DOMAIN-CONTAINING PROTEIN 4-B"/>
    <property type="match status" value="1"/>
</dbReference>
<dbReference type="OMA" id="QWADIRE"/>